<reference evidence="1 2" key="1">
    <citation type="submission" date="2021-03" db="EMBL/GenBank/DDBJ databases">
        <title>novel species isolated from a fishpond in China.</title>
        <authorList>
            <person name="Lu H."/>
            <person name="Cai Z."/>
        </authorList>
    </citation>
    <scope>NUCLEOTIDE SEQUENCE [LARGE SCALE GENOMIC DNA]</scope>
    <source>
        <strain evidence="1 2">H41</strain>
    </source>
</reference>
<sequence>MLLASSLIFFGSWLSYSCSGSPPTEISILWEEEKAVGLILSGDLAENREMADFTFHLGGAESSPAILGELSLADEGYLFTPLIPFTRGQRYEVRYQGLTIGSVVVPSLSAEEAGLEVLAIYPSLGQLPENQLKFYIQFSKPMREGQSGAWATLLDSKGDTVKGAFLDLQPELWNEDQTLLTLWLDPGRIKRDLIPNQKIGAPLQEGQSYQLVLSEAWPGKNGGNLLRRHVKDFVANARDSTSPKPDTWNLDIPKAETLGSLTIDFREALDYSLLQEVFAIKRPEEALIPGNWTLGPEEKSIRFTPEKPWQKGVHLLEIESRLEDLAGNNLNRPFETDLLNPVRTEKETELKQLHFEIKD</sequence>
<protein>
    <recommendedName>
        <fullName evidence="3">SbsA Ig-like domain-containing protein</fullName>
    </recommendedName>
</protein>
<evidence type="ECO:0000313" key="1">
    <source>
        <dbReference type="EMBL" id="MBN7812236.1"/>
    </source>
</evidence>
<keyword evidence="2" id="KW-1185">Reference proteome</keyword>
<organism evidence="1 2">
    <name type="scientific">Algoriphagus oliviformis</name>
    <dbReference type="NCBI Taxonomy" id="2811231"/>
    <lineage>
        <taxon>Bacteria</taxon>
        <taxon>Pseudomonadati</taxon>
        <taxon>Bacteroidota</taxon>
        <taxon>Cytophagia</taxon>
        <taxon>Cytophagales</taxon>
        <taxon>Cyclobacteriaceae</taxon>
        <taxon>Algoriphagus</taxon>
    </lineage>
</organism>
<dbReference type="Proteomes" id="UP000664317">
    <property type="component" value="Unassembled WGS sequence"/>
</dbReference>
<proteinExistence type="predicted"/>
<dbReference type="RefSeq" id="WP_206579010.1">
    <property type="nucleotide sequence ID" value="NZ_JAFKCT010000006.1"/>
</dbReference>
<evidence type="ECO:0000313" key="2">
    <source>
        <dbReference type="Proteomes" id="UP000664317"/>
    </source>
</evidence>
<gene>
    <name evidence="1" type="ORF">J0A68_14880</name>
</gene>
<comment type="caution">
    <text evidence="1">The sequence shown here is derived from an EMBL/GenBank/DDBJ whole genome shotgun (WGS) entry which is preliminary data.</text>
</comment>
<dbReference type="EMBL" id="JAFKCT010000006">
    <property type="protein sequence ID" value="MBN7812236.1"/>
    <property type="molecule type" value="Genomic_DNA"/>
</dbReference>
<name>A0ABS3C7V1_9BACT</name>
<evidence type="ECO:0008006" key="3">
    <source>
        <dbReference type="Google" id="ProtNLM"/>
    </source>
</evidence>
<accession>A0ABS3C7V1</accession>